<dbReference type="PANTHER" id="PTHR42716:SF1">
    <property type="entry name" value="SLL0471 PROTEIN"/>
    <property type="match status" value="1"/>
</dbReference>
<dbReference type="GO" id="GO:0016491">
    <property type="term" value="F:oxidoreductase activity"/>
    <property type="evidence" value="ECO:0007669"/>
    <property type="project" value="UniProtKB-KW"/>
</dbReference>
<protein>
    <submittedName>
        <fullName evidence="1">FAD-dependent oxidoreductase</fullName>
        <ecNumber evidence="1">1.-.-.-</ecNumber>
    </submittedName>
</protein>
<comment type="caution">
    <text evidence="1">The sequence shown here is derived from an EMBL/GenBank/DDBJ whole genome shotgun (WGS) entry which is preliminary data.</text>
</comment>
<dbReference type="RefSeq" id="WP_204819002.1">
    <property type="nucleotide sequence ID" value="NZ_JANHOF010000016.1"/>
</dbReference>
<reference evidence="1 2" key="1">
    <citation type="submission" date="2024-09" db="EMBL/GenBank/DDBJ databases">
        <authorList>
            <person name="Sun Q."/>
            <person name="Mori K."/>
        </authorList>
    </citation>
    <scope>NUCLEOTIDE SEQUENCE [LARGE SCALE GENOMIC DNA]</scope>
    <source>
        <strain evidence="1 2">CCM 4839</strain>
    </source>
</reference>
<dbReference type="EMBL" id="JBHLVF010000028">
    <property type="protein sequence ID" value="MFC0393002.1"/>
    <property type="molecule type" value="Genomic_DNA"/>
</dbReference>
<dbReference type="SUPFAM" id="SSF51905">
    <property type="entry name" value="FAD/NAD(P)-binding domain"/>
    <property type="match status" value="1"/>
</dbReference>
<sequence length="525" mass="58899">MTREMTGDLIIIGGGTGGCAAALAAAKMGLRVILTEETAWIGGQLTSQAVPPDEHRWIEYFGCTRSYRQFRNRVREYYRRQFPMTPAAFANERLNPGNGNVSRLCFDPRVGLSVLHELLAPYVHSGKITILTHHRIDTAETGGDKVTSVKVIHTPSGDSRTLHAPYFIDATECGDVLPLAGVEYVTGAESVKQTGEPHALEGDPQPQDMQAFTFCYAVDYAEGEDHTIDKPRDYEFWRTYQADFWPDKHLSWTYPNPITLKPTEVSLFPNEMGRYPFFHYRRILDRSNFAPGTFNTDISIINWPQNDYWLGSIIDVSEEERNRHLDQAKQLSLSLLYWMQKEAPRPDGGIGYPGLRLRHDVVGTEDGMAMAPYIRESRRIQAEFTILEQHIGTEARGGQGADQFADSVGVGAYRIDLHPDTGGRNFLDISSLPFQIPLGSLIPIRTDNLLPACKNLGVTHITNGCYRLHPVEWNIGEAAGYLAAYSLLKGTLPRHVRNTPELLKDFQALLEREGIELAWPVISPL</sequence>
<dbReference type="PANTHER" id="PTHR42716">
    <property type="entry name" value="L-ASPARTATE OXIDASE"/>
    <property type="match status" value="1"/>
</dbReference>
<accession>A0ABV6JB67</accession>
<name>A0ABV6JB67_9BACL</name>
<dbReference type="Pfam" id="PF12831">
    <property type="entry name" value="FAD_oxidored"/>
    <property type="match status" value="1"/>
</dbReference>
<dbReference type="InterPro" id="IPR036188">
    <property type="entry name" value="FAD/NAD-bd_sf"/>
</dbReference>
<keyword evidence="2" id="KW-1185">Reference proteome</keyword>
<dbReference type="Proteomes" id="UP001589818">
    <property type="component" value="Unassembled WGS sequence"/>
</dbReference>
<evidence type="ECO:0000313" key="1">
    <source>
        <dbReference type="EMBL" id="MFC0393002.1"/>
    </source>
</evidence>
<keyword evidence="1" id="KW-0560">Oxidoreductase</keyword>
<dbReference type="PROSITE" id="PS51257">
    <property type="entry name" value="PROKAR_LIPOPROTEIN"/>
    <property type="match status" value="1"/>
</dbReference>
<dbReference type="InterPro" id="IPR005288">
    <property type="entry name" value="NadB"/>
</dbReference>
<proteinExistence type="predicted"/>
<gene>
    <name evidence="1" type="ORF">ACFFJ8_16675</name>
</gene>
<organism evidence="1 2">
    <name type="scientific">Paenibacillus mendelii</name>
    <dbReference type="NCBI Taxonomy" id="206163"/>
    <lineage>
        <taxon>Bacteria</taxon>
        <taxon>Bacillati</taxon>
        <taxon>Bacillota</taxon>
        <taxon>Bacilli</taxon>
        <taxon>Bacillales</taxon>
        <taxon>Paenibacillaceae</taxon>
        <taxon>Paenibacillus</taxon>
    </lineage>
</organism>
<dbReference type="EC" id="1.-.-.-" evidence="1"/>
<dbReference type="Gene3D" id="3.50.50.60">
    <property type="entry name" value="FAD/NAD(P)-binding domain"/>
    <property type="match status" value="1"/>
</dbReference>
<evidence type="ECO:0000313" key="2">
    <source>
        <dbReference type="Proteomes" id="UP001589818"/>
    </source>
</evidence>